<organism evidence="1 2">
    <name type="scientific">Nelumbo nucifera</name>
    <name type="common">Sacred lotus</name>
    <dbReference type="NCBI Taxonomy" id="4432"/>
    <lineage>
        <taxon>Eukaryota</taxon>
        <taxon>Viridiplantae</taxon>
        <taxon>Streptophyta</taxon>
        <taxon>Embryophyta</taxon>
        <taxon>Tracheophyta</taxon>
        <taxon>Spermatophyta</taxon>
        <taxon>Magnoliopsida</taxon>
        <taxon>Proteales</taxon>
        <taxon>Nelumbonaceae</taxon>
        <taxon>Nelumbo</taxon>
    </lineage>
</organism>
<dbReference type="FunCoup" id="A0A1U7ZGT6">
    <property type="interactions" value="333"/>
</dbReference>
<dbReference type="STRING" id="4432.A0A1U7ZGT6"/>
<dbReference type="GeneID" id="104592866"/>
<dbReference type="OrthoDB" id="532289at2759"/>
<name>A0A1U7ZGT6_NELNU</name>
<dbReference type="GO" id="GO:0016592">
    <property type="term" value="C:mediator complex"/>
    <property type="evidence" value="ECO:0000318"/>
    <property type="project" value="GO_Central"/>
</dbReference>
<reference evidence="2" key="1">
    <citation type="submission" date="2025-08" db="UniProtKB">
        <authorList>
            <consortium name="RefSeq"/>
        </authorList>
    </citation>
    <scope>IDENTIFICATION</scope>
</reference>
<dbReference type="PANTHER" id="PTHR36406">
    <property type="entry name" value="MEDIATOR OF RNA POLYMERASE II TRANSCRIPTION SUBUNIT 30"/>
    <property type="match status" value="1"/>
</dbReference>
<evidence type="ECO:0000313" key="2">
    <source>
        <dbReference type="RefSeq" id="XP_010250682.1"/>
    </source>
</evidence>
<gene>
    <name evidence="2" type="primary">LOC104592866</name>
</gene>
<dbReference type="KEGG" id="nnu:104592866"/>
<sequence length="179" mass="19671">MMEEKGVISNTKSTQDLAVEGLKHLEDTIEAAFQILSSMNDELCNPALWPVAHSSSGDASDSSHHSEMGSGALEEARLRYKSSIASLRSIISAIPNSRKAKAYEAGFTNGSSESHADQAEIEKLEEKATSLRKAIKLVRGLHHPNRFLVIFPKHVSFFHGAYSQSIQLQLQTSRILQLP</sequence>
<dbReference type="InterPro" id="IPR034568">
    <property type="entry name" value="MED30"/>
</dbReference>
<dbReference type="AlphaFoldDB" id="A0A1U7ZGT6"/>
<protein>
    <submittedName>
        <fullName evidence="2">Mediator of RNA polymerase II transcription subunit 30-like isoform X1</fullName>
    </submittedName>
</protein>
<accession>A0A1U7ZGT6</accession>
<dbReference type="RefSeq" id="XP_010250682.1">
    <property type="nucleotide sequence ID" value="XM_010252380.2"/>
</dbReference>
<dbReference type="PANTHER" id="PTHR36406:SF2">
    <property type="entry name" value="MEDIATOR OF RNA POLYMERASE II TRANSCRIPTION SUBUNIT 30"/>
    <property type="match status" value="1"/>
</dbReference>
<evidence type="ECO:0000313" key="1">
    <source>
        <dbReference type="Proteomes" id="UP000189703"/>
    </source>
</evidence>
<keyword evidence="1" id="KW-1185">Reference proteome</keyword>
<dbReference type="Proteomes" id="UP000189703">
    <property type="component" value="Unplaced"/>
</dbReference>
<proteinExistence type="predicted"/>
<dbReference type="eggNOG" id="ENOG502RY8Y">
    <property type="taxonomic scope" value="Eukaryota"/>
</dbReference>